<dbReference type="RefSeq" id="WP_090685333.1">
    <property type="nucleotide sequence ID" value="NZ_CADERL010000012.1"/>
</dbReference>
<dbReference type="Gene3D" id="3.10.450.50">
    <property type="match status" value="1"/>
</dbReference>
<evidence type="ECO:0000313" key="3">
    <source>
        <dbReference type="Proteomes" id="UP000199706"/>
    </source>
</evidence>
<organism evidence="2 3">
    <name type="scientific">Paraburkholderia phenazinium</name>
    <dbReference type="NCBI Taxonomy" id="60549"/>
    <lineage>
        <taxon>Bacteria</taxon>
        <taxon>Pseudomonadati</taxon>
        <taxon>Pseudomonadota</taxon>
        <taxon>Betaproteobacteria</taxon>
        <taxon>Burkholderiales</taxon>
        <taxon>Burkholderiaceae</taxon>
        <taxon>Paraburkholderia</taxon>
    </lineage>
</organism>
<evidence type="ECO:0000313" key="2">
    <source>
        <dbReference type="EMBL" id="SDG91540.1"/>
    </source>
</evidence>
<dbReference type="Proteomes" id="UP000199706">
    <property type="component" value="Unassembled WGS sequence"/>
</dbReference>
<dbReference type="Pfam" id="PF13474">
    <property type="entry name" value="SnoaL_3"/>
    <property type="match status" value="1"/>
</dbReference>
<evidence type="ECO:0000259" key="1">
    <source>
        <dbReference type="Pfam" id="PF13474"/>
    </source>
</evidence>
<protein>
    <submittedName>
        <fullName evidence="2">Ketosteroid isomerase homolog</fullName>
    </submittedName>
</protein>
<name>A0A1G7Y6D1_9BURK</name>
<dbReference type="OrthoDB" id="9812295at2"/>
<dbReference type="GO" id="GO:0016853">
    <property type="term" value="F:isomerase activity"/>
    <property type="evidence" value="ECO:0007669"/>
    <property type="project" value="UniProtKB-KW"/>
</dbReference>
<gene>
    <name evidence="2" type="ORF">SAMN05216466_10639</name>
</gene>
<reference evidence="2 3" key="1">
    <citation type="submission" date="2016-10" db="EMBL/GenBank/DDBJ databases">
        <authorList>
            <person name="de Groot N.N."/>
        </authorList>
    </citation>
    <scope>NUCLEOTIDE SEQUENCE [LARGE SCALE GENOMIC DNA]</scope>
    <source>
        <strain evidence="2 3">LMG 2247</strain>
    </source>
</reference>
<sequence>MSKLDNPILQVLEDYKAAVFAKDVDAFVALYDQEVQIFDMWGVWSYNGIASWREMAARWFGSLGTGRVVVDFSNVQTIVTQDLAVLHAFVTYKAVSADGVELRSLDNRLTVTLARKGDGWKVVHEHTSAPIDFETTKVIFKR</sequence>
<dbReference type="InterPro" id="IPR037401">
    <property type="entry name" value="SnoaL-like"/>
</dbReference>
<dbReference type="EMBL" id="FNCJ01000006">
    <property type="protein sequence ID" value="SDG91540.1"/>
    <property type="molecule type" value="Genomic_DNA"/>
</dbReference>
<accession>A0A1G7Y6D1</accession>
<feature type="domain" description="SnoaL-like" evidence="1">
    <location>
        <begin position="8"/>
        <end position="131"/>
    </location>
</feature>
<keyword evidence="2" id="KW-0413">Isomerase</keyword>
<dbReference type="SUPFAM" id="SSF54427">
    <property type="entry name" value="NTF2-like"/>
    <property type="match status" value="1"/>
</dbReference>
<proteinExistence type="predicted"/>
<dbReference type="InterPro" id="IPR032710">
    <property type="entry name" value="NTF2-like_dom_sf"/>
</dbReference>
<dbReference type="AlphaFoldDB" id="A0A1G7Y6D1"/>